<dbReference type="GO" id="GO:0008703">
    <property type="term" value="F:5-amino-6-(5-phosphoribosylamino)uracil reductase activity"/>
    <property type="evidence" value="ECO:0007669"/>
    <property type="project" value="InterPro"/>
</dbReference>
<dbReference type="SUPFAM" id="SSF53597">
    <property type="entry name" value="Dihydrofolate reductase-like"/>
    <property type="match status" value="1"/>
</dbReference>
<evidence type="ECO:0000313" key="6">
    <source>
        <dbReference type="Proteomes" id="UP000244069"/>
    </source>
</evidence>
<organism evidence="5 6">
    <name type="scientific">Allosediminivita pacifica</name>
    <dbReference type="NCBI Taxonomy" id="1267769"/>
    <lineage>
        <taxon>Bacteria</taxon>
        <taxon>Pseudomonadati</taxon>
        <taxon>Pseudomonadota</taxon>
        <taxon>Alphaproteobacteria</taxon>
        <taxon>Rhodobacterales</taxon>
        <taxon>Paracoccaceae</taxon>
        <taxon>Allosediminivita</taxon>
    </lineage>
</organism>
<dbReference type="OrthoDB" id="9800865at2"/>
<dbReference type="InterPro" id="IPR024072">
    <property type="entry name" value="DHFR-like_dom_sf"/>
</dbReference>
<dbReference type="GO" id="GO:0009231">
    <property type="term" value="P:riboflavin biosynthetic process"/>
    <property type="evidence" value="ECO:0007669"/>
    <property type="project" value="InterPro"/>
</dbReference>
<dbReference type="PANTHER" id="PTHR38011">
    <property type="entry name" value="DIHYDROFOLATE REDUCTASE FAMILY PROTEIN (AFU_ORTHOLOGUE AFUA_8G06820)"/>
    <property type="match status" value="1"/>
</dbReference>
<feature type="domain" description="Bacterial bifunctional deaminase-reductase C-terminal" evidence="4">
    <location>
        <begin position="4"/>
        <end position="217"/>
    </location>
</feature>
<evidence type="ECO:0000259" key="4">
    <source>
        <dbReference type="Pfam" id="PF01872"/>
    </source>
</evidence>
<reference evidence="5 6" key="1">
    <citation type="submission" date="2018-04" db="EMBL/GenBank/DDBJ databases">
        <title>Genomic Encyclopedia of Archaeal and Bacterial Type Strains, Phase II (KMG-II): from individual species to whole genera.</title>
        <authorList>
            <person name="Goeker M."/>
        </authorList>
    </citation>
    <scope>NUCLEOTIDE SEQUENCE [LARGE SCALE GENOMIC DNA]</scope>
    <source>
        <strain evidence="5 6">DSM 29329</strain>
    </source>
</reference>
<dbReference type="PANTHER" id="PTHR38011:SF7">
    <property type="entry name" value="2,5-DIAMINO-6-RIBOSYLAMINO-4(3H)-PYRIMIDINONE 5'-PHOSPHATE REDUCTASE"/>
    <property type="match status" value="1"/>
</dbReference>
<evidence type="ECO:0000256" key="3">
    <source>
        <dbReference type="ARBA" id="ARBA00023002"/>
    </source>
</evidence>
<evidence type="ECO:0000313" key="5">
    <source>
        <dbReference type="EMBL" id="PTX39389.1"/>
    </source>
</evidence>
<dbReference type="Pfam" id="PF01872">
    <property type="entry name" value="RibD_C"/>
    <property type="match status" value="1"/>
</dbReference>
<dbReference type="AlphaFoldDB" id="A0A2T6A6D5"/>
<protein>
    <submittedName>
        <fullName evidence="5">5-amino-6-(5-phosphoribosylamino)uracil reductase</fullName>
    </submittedName>
</protein>
<dbReference type="Proteomes" id="UP000244069">
    <property type="component" value="Unassembled WGS sequence"/>
</dbReference>
<dbReference type="EMBL" id="QBKN01000038">
    <property type="protein sequence ID" value="PTX39389.1"/>
    <property type="molecule type" value="Genomic_DNA"/>
</dbReference>
<keyword evidence="6" id="KW-1185">Reference proteome</keyword>
<sequence>MSRPDIICHMITSLDGKLLPERWPTEMDDIERCYETAETRLEANGWIVGRATMAHYLTEGGPAVGPTRGPREDRLQEADGRDIALCFDREGRLRPETGDLGGDHLVLAMSEQVSDDHVNELAARGVSVVFAGPSGSDIAGVLEKVGAAFGVTRMLLEGGGRMNGAFLAAGLIDGTSTLVHPVIDGGANLPSIYEGPSNNRGMKLSLVSAESLQDGTVWLRHEVTND</sequence>
<dbReference type="Gene3D" id="3.40.430.10">
    <property type="entry name" value="Dihydrofolate Reductase, subunit A"/>
    <property type="match status" value="1"/>
</dbReference>
<proteinExistence type="predicted"/>
<evidence type="ECO:0000256" key="2">
    <source>
        <dbReference type="ARBA" id="ARBA00022857"/>
    </source>
</evidence>
<gene>
    <name evidence="5" type="ORF">C8N44_13819</name>
</gene>
<dbReference type="InterPro" id="IPR002734">
    <property type="entry name" value="RibDG_C"/>
</dbReference>
<evidence type="ECO:0000256" key="1">
    <source>
        <dbReference type="ARBA" id="ARBA00005104"/>
    </source>
</evidence>
<comment type="pathway">
    <text evidence="1">Cofactor biosynthesis; riboflavin biosynthesis.</text>
</comment>
<name>A0A2T6A6D5_9RHOB</name>
<dbReference type="RefSeq" id="WP_107978685.1">
    <property type="nucleotide sequence ID" value="NZ_BMEZ01000038.1"/>
</dbReference>
<accession>A0A2T6A6D5</accession>
<dbReference type="InterPro" id="IPR050765">
    <property type="entry name" value="Riboflavin_Biosynth_HTPR"/>
</dbReference>
<keyword evidence="2" id="KW-0521">NADP</keyword>
<keyword evidence="3" id="KW-0560">Oxidoreductase</keyword>
<comment type="caution">
    <text evidence="5">The sequence shown here is derived from an EMBL/GenBank/DDBJ whole genome shotgun (WGS) entry which is preliminary data.</text>
</comment>